<keyword evidence="1" id="KW-0813">Transport</keyword>
<reference evidence="2" key="1">
    <citation type="journal article" date="2019" name="Curr. Biol.">
        <title>Genome Sequence of Striga asiatica Provides Insight into the Evolution of Plant Parasitism.</title>
        <authorList>
            <person name="Yoshida S."/>
            <person name="Kim S."/>
            <person name="Wafula E.K."/>
            <person name="Tanskanen J."/>
            <person name="Kim Y.M."/>
            <person name="Honaas L."/>
            <person name="Yang Z."/>
            <person name="Spallek T."/>
            <person name="Conn C.E."/>
            <person name="Ichihashi Y."/>
            <person name="Cheong K."/>
            <person name="Cui S."/>
            <person name="Der J.P."/>
            <person name="Gundlach H."/>
            <person name="Jiao Y."/>
            <person name="Hori C."/>
            <person name="Ishida J.K."/>
            <person name="Kasahara H."/>
            <person name="Kiba T."/>
            <person name="Kim M.S."/>
            <person name="Koo N."/>
            <person name="Laohavisit A."/>
            <person name="Lee Y.H."/>
            <person name="Lumba S."/>
            <person name="McCourt P."/>
            <person name="Mortimer J.C."/>
            <person name="Mutuku J.M."/>
            <person name="Nomura T."/>
            <person name="Sasaki-Sekimoto Y."/>
            <person name="Seto Y."/>
            <person name="Wang Y."/>
            <person name="Wakatake T."/>
            <person name="Sakakibara H."/>
            <person name="Demura T."/>
            <person name="Yamaguchi S."/>
            <person name="Yoneyama K."/>
            <person name="Manabe R.I."/>
            <person name="Nelson D.C."/>
            <person name="Schulman A.H."/>
            <person name="Timko M.P."/>
            <person name="dePamphilis C.W."/>
            <person name="Choi D."/>
            <person name="Shirasu K."/>
        </authorList>
    </citation>
    <scope>NUCLEOTIDE SEQUENCE [LARGE SCALE GENOMIC DNA]</scope>
    <source>
        <strain evidence="2">cv. UVA1</strain>
    </source>
</reference>
<comment type="caution">
    <text evidence="1">The sequence shown here is derived from an EMBL/GenBank/DDBJ whole genome shotgun (WGS) entry which is preliminary data.</text>
</comment>
<keyword evidence="1" id="KW-0407">Ion channel</keyword>
<evidence type="ECO:0000313" key="2">
    <source>
        <dbReference type="Proteomes" id="UP000325081"/>
    </source>
</evidence>
<organism evidence="1 2">
    <name type="scientific">Striga asiatica</name>
    <name type="common">Asiatic witchweed</name>
    <name type="synonym">Buchnera asiatica</name>
    <dbReference type="NCBI Taxonomy" id="4170"/>
    <lineage>
        <taxon>Eukaryota</taxon>
        <taxon>Viridiplantae</taxon>
        <taxon>Streptophyta</taxon>
        <taxon>Embryophyta</taxon>
        <taxon>Tracheophyta</taxon>
        <taxon>Spermatophyta</taxon>
        <taxon>Magnoliopsida</taxon>
        <taxon>eudicotyledons</taxon>
        <taxon>Gunneridae</taxon>
        <taxon>Pentapetalae</taxon>
        <taxon>asterids</taxon>
        <taxon>lamiids</taxon>
        <taxon>Lamiales</taxon>
        <taxon>Orobanchaceae</taxon>
        <taxon>Buchnereae</taxon>
        <taxon>Striga</taxon>
    </lineage>
</organism>
<keyword evidence="2" id="KW-1185">Reference proteome</keyword>
<sequence length="192" mass="21456">MRLACLLSRVCTLRDGNWEAINITPRLLLQLLRTAPVCREGEALPWKPFIILARTPLSVAGVVSFQYLSLSAIPCVSVFCHTLIHSSILRSLAAESLSRPTYRLLPFAFKPAAGRSSVLLFPMSSCWLGDSSGQCFHRSRQSEGSEAKAIDHFYDPFLFASLAALLRPEVGFIDPSQFFHSSNTDERFQHRI</sequence>
<proteinExistence type="predicted"/>
<dbReference type="Proteomes" id="UP000325081">
    <property type="component" value="Unassembled WGS sequence"/>
</dbReference>
<dbReference type="AlphaFoldDB" id="A0A5A7QMG9"/>
<dbReference type="GO" id="GO:0034220">
    <property type="term" value="P:monoatomic ion transmembrane transport"/>
    <property type="evidence" value="ECO:0007669"/>
    <property type="project" value="UniProtKB-KW"/>
</dbReference>
<evidence type="ECO:0000313" key="1">
    <source>
        <dbReference type="EMBL" id="GER45617.1"/>
    </source>
</evidence>
<protein>
    <submittedName>
        <fullName evidence="1">ATP-sensitive inward rectifier potassium channel1</fullName>
    </submittedName>
</protein>
<gene>
    <name evidence="1" type="ORF">STAS_22624</name>
</gene>
<accession>A0A5A7QMG9</accession>
<keyword evidence="1" id="KW-0406">Ion transport</keyword>
<dbReference type="EMBL" id="BKCP01007183">
    <property type="protein sequence ID" value="GER45617.1"/>
    <property type="molecule type" value="Genomic_DNA"/>
</dbReference>
<name>A0A5A7QMG9_STRAF</name>